<dbReference type="GO" id="GO:0030424">
    <property type="term" value="C:axon"/>
    <property type="evidence" value="ECO:0007669"/>
    <property type="project" value="TreeGrafter"/>
</dbReference>
<keyword evidence="4 8" id="KW-1133">Transmembrane helix</keyword>
<feature type="transmembrane region" description="Helical" evidence="8">
    <location>
        <begin position="210"/>
        <end position="228"/>
    </location>
</feature>
<dbReference type="Proteomes" id="UP001168821">
    <property type="component" value="Unassembled WGS sequence"/>
</dbReference>
<comment type="similarity">
    <text evidence="8">Belongs to the insect chemoreceptor superfamily. Gustatory receptor (GR) family.</text>
</comment>
<feature type="transmembrane region" description="Helical" evidence="8">
    <location>
        <begin position="319"/>
        <end position="344"/>
    </location>
</feature>
<keyword evidence="3 8" id="KW-0812">Transmembrane</keyword>
<proteinExistence type="inferred from homology"/>
<dbReference type="Pfam" id="PF08395">
    <property type="entry name" value="7tm_7"/>
    <property type="match status" value="1"/>
</dbReference>
<dbReference type="GO" id="GO:0005886">
    <property type="term" value="C:plasma membrane"/>
    <property type="evidence" value="ECO:0007669"/>
    <property type="project" value="UniProtKB-SubCell"/>
</dbReference>
<evidence type="ECO:0000256" key="1">
    <source>
        <dbReference type="ARBA" id="ARBA00004651"/>
    </source>
</evidence>
<gene>
    <name evidence="9" type="ORF">Zmor_018294</name>
</gene>
<sequence>MSFQLLNAYLKVGQFLVMTPPSTEYYKNTKFRQILQVVVILLTITCVTVSVYFRDFYSKYNFAKITVCLLTDIVLCIYCCRIVVEGSKVLQWSELISGLKNTSCLLDKNDGDERKRIQWKFVLPHLIFCIVAIYITQNWFSILGLLELGYAFELLQNYVQFYHTLYLHTILEMIRQRYEALKSYFDNEKNLHQMSCFVCILKDTVNSFNAIYGWSLLLLIAFTTLQFLNYLEYNLEYHEFGTENASHVVISQVLTILLPFIPTSMVLLKFENIVAESEELVFLVTKSTTTILDLNVREEMDRFGDMLAKNLPHFSAARFFVLGRSTILGIFGTVATFFIVLVTFEPNARLDHATAANMSVFPK</sequence>
<comment type="caution">
    <text evidence="9">The sequence shown here is derived from an EMBL/GenBank/DDBJ whole genome shotgun (WGS) entry which is preliminary data.</text>
</comment>
<dbReference type="GO" id="GO:0043025">
    <property type="term" value="C:neuronal cell body"/>
    <property type="evidence" value="ECO:0007669"/>
    <property type="project" value="TreeGrafter"/>
</dbReference>
<organism evidence="9 10">
    <name type="scientific">Zophobas morio</name>
    <dbReference type="NCBI Taxonomy" id="2755281"/>
    <lineage>
        <taxon>Eukaryota</taxon>
        <taxon>Metazoa</taxon>
        <taxon>Ecdysozoa</taxon>
        <taxon>Arthropoda</taxon>
        <taxon>Hexapoda</taxon>
        <taxon>Insecta</taxon>
        <taxon>Pterygota</taxon>
        <taxon>Neoptera</taxon>
        <taxon>Endopterygota</taxon>
        <taxon>Coleoptera</taxon>
        <taxon>Polyphaga</taxon>
        <taxon>Cucujiformia</taxon>
        <taxon>Tenebrionidae</taxon>
        <taxon>Zophobas</taxon>
    </lineage>
</organism>
<name>A0AA38IDM7_9CUCU</name>
<reference evidence="9" key="1">
    <citation type="journal article" date="2023" name="G3 (Bethesda)">
        <title>Whole genome assemblies of Zophobas morio and Tenebrio molitor.</title>
        <authorList>
            <person name="Kaur S."/>
            <person name="Stinson S.A."/>
            <person name="diCenzo G.C."/>
        </authorList>
    </citation>
    <scope>NUCLEOTIDE SEQUENCE</scope>
    <source>
        <strain evidence="9">QUZm001</strain>
    </source>
</reference>
<keyword evidence="7 8" id="KW-0807">Transducer</keyword>
<feature type="transmembrane region" description="Helical" evidence="8">
    <location>
        <begin position="34"/>
        <end position="53"/>
    </location>
</feature>
<evidence type="ECO:0000313" key="9">
    <source>
        <dbReference type="EMBL" id="KAJ3652316.1"/>
    </source>
</evidence>
<dbReference type="PANTHER" id="PTHR21143:SF104">
    <property type="entry name" value="GUSTATORY RECEPTOR 8A-RELATED"/>
    <property type="match status" value="1"/>
</dbReference>
<dbReference type="EMBL" id="JALNTZ010000005">
    <property type="protein sequence ID" value="KAJ3652316.1"/>
    <property type="molecule type" value="Genomic_DNA"/>
</dbReference>
<dbReference type="AlphaFoldDB" id="A0AA38IDM7"/>
<keyword evidence="6 8" id="KW-0675">Receptor</keyword>
<keyword evidence="5 8" id="KW-0472">Membrane</keyword>
<evidence type="ECO:0000256" key="4">
    <source>
        <dbReference type="ARBA" id="ARBA00022989"/>
    </source>
</evidence>
<dbReference type="PANTHER" id="PTHR21143">
    <property type="entry name" value="INVERTEBRATE GUSTATORY RECEPTOR"/>
    <property type="match status" value="1"/>
</dbReference>
<dbReference type="InterPro" id="IPR013604">
    <property type="entry name" value="7TM_chemorcpt"/>
</dbReference>
<protein>
    <recommendedName>
        <fullName evidence="8">Gustatory receptor</fullName>
    </recommendedName>
</protein>
<dbReference type="GO" id="GO:0008049">
    <property type="term" value="P:male courtship behavior"/>
    <property type="evidence" value="ECO:0007669"/>
    <property type="project" value="TreeGrafter"/>
</dbReference>
<evidence type="ECO:0000256" key="8">
    <source>
        <dbReference type="RuleBase" id="RU363108"/>
    </source>
</evidence>
<dbReference type="GO" id="GO:0050909">
    <property type="term" value="P:sensory perception of taste"/>
    <property type="evidence" value="ECO:0007669"/>
    <property type="project" value="InterPro"/>
</dbReference>
<comment type="caution">
    <text evidence="8">Lacks conserved residue(s) required for the propagation of feature annotation.</text>
</comment>
<evidence type="ECO:0000256" key="7">
    <source>
        <dbReference type="ARBA" id="ARBA00023224"/>
    </source>
</evidence>
<dbReference type="GO" id="GO:0030425">
    <property type="term" value="C:dendrite"/>
    <property type="evidence" value="ECO:0007669"/>
    <property type="project" value="TreeGrafter"/>
</dbReference>
<comment type="function">
    <text evidence="8">Gustatory receptor which mediates acceptance or avoidance behavior, depending on its substrates.</text>
</comment>
<comment type="subcellular location">
    <subcellularLocation>
        <location evidence="1 8">Cell membrane</location>
        <topology evidence="1 8">Multi-pass membrane protein</topology>
    </subcellularLocation>
</comment>
<evidence type="ECO:0000313" key="10">
    <source>
        <dbReference type="Proteomes" id="UP001168821"/>
    </source>
</evidence>
<dbReference type="GO" id="GO:0007165">
    <property type="term" value="P:signal transduction"/>
    <property type="evidence" value="ECO:0007669"/>
    <property type="project" value="UniProtKB-KW"/>
</dbReference>
<accession>A0AA38IDM7</accession>
<dbReference type="GO" id="GO:0007635">
    <property type="term" value="P:chemosensory behavior"/>
    <property type="evidence" value="ECO:0007669"/>
    <property type="project" value="TreeGrafter"/>
</dbReference>
<evidence type="ECO:0000256" key="5">
    <source>
        <dbReference type="ARBA" id="ARBA00023136"/>
    </source>
</evidence>
<evidence type="ECO:0000256" key="3">
    <source>
        <dbReference type="ARBA" id="ARBA00022692"/>
    </source>
</evidence>
<keyword evidence="10" id="KW-1185">Reference proteome</keyword>
<evidence type="ECO:0000256" key="6">
    <source>
        <dbReference type="ARBA" id="ARBA00023170"/>
    </source>
</evidence>
<evidence type="ECO:0000256" key="2">
    <source>
        <dbReference type="ARBA" id="ARBA00022475"/>
    </source>
</evidence>
<keyword evidence="2 8" id="KW-1003">Cell membrane</keyword>
<feature type="transmembrane region" description="Helical" evidence="8">
    <location>
        <begin position="248"/>
        <end position="268"/>
    </location>
</feature>
<feature type="transmembrane region" description="Helical" evidence="8">
    <location>
        <begin position="122"/>
        <end position="146"/>
    </location>
</feature>